<dbReference type="PANTHER" id="PTHR43194:SF4">
    <property type="entry name" value="AB HYDROLASE-1 DOMAIN-CONTAINING PROTEIN"/>
    <property type="match status" value="1"/>
</dbReference>
<dbReference type="Pfam" id="PF12697">
    <property type="entry name" value="Abhydrolase_6"/>
    <property type="match status" value="1"/>
</dbReference>
<dbReference type="InterPro" id="IPR050228">
    <property type="entry name" value="Carboxylesterase_BioH"/>
</dbReference>
<evidence type="ECO:0000313" key="2">
    <source>
        <dbReference type="EMBL" id="KAK8877390.1"/>
    </source>
</evidence>
<proteinExistence type="predicted"/>
<dbReference type="EMBL" id="JAPCWZ010000002">
    <property type="protein sequence ID" value="KAK8877390.1"/>
    <property type="molecule type" value="Genomic_DNA"/>
</dbReference>
<evidence type="ECO:0000313" key="3">
    <source>
        <dbReference type="Proteomes" id="UP001390339"/>
    </source>
</evidence>
<gene>
    <name evidence="2" type="ORF">PGQ11_002336</name>
</gene>
<sequence length="377" mass="41472">MCKPSSSATHCDFVDFYRWNVEMGSHMREAFYVGGKYVKGDQGTHTLQGQMYVEHLTPDSPERQPFPLLFIHGGTRTGIETRLSVQKDWLTKPDGSPGWSSFFLSRGYEVYLIDVPFRGRSPWYPGNGTMVAFGAEQVQKMFTASELYDIWPQAKLHTQWPGSGVMGDSIFDSFYASASQMLGDVVVQELASQAACAALLDRIGRPVVMIGHSQGGAIPYLTADIRPSLVKAIVNLEPVGPPFSKATIFKRPGTPYGITHAPITYEPPVTNPDDDLVKAIVEPTSPDLMDCVLQAETPQPRTLANLASTPVLIVTTQASYHAQYDWGIVAYLKQAGVPTKHLKLEDEGILGNGHMMFLEMNSDAVAAKVEDWIAQTI</sequence>
<evidence type="ECO:0000259" key="1">
    <source>
        <dbReference type="Pfam" id="PF12697"/>
    </source>
</evidence>
<feature type="domain" description="AB hydrolase-1" evidence="1">
    <location>
        <begin position="68"/>
        <end position="367"/>
    </location>
</feature>
<dbReference type="Gene3D" id="3.40.50.1820">
    <property type="entry name" value="alpha/beta hydrolase"/>
    <property type="match status" value="1"/>
</dbReference>
<dbReference type="InterPro" id="IPR029058">
    <property type="entry name" value="AB_hydrolase_fold"/>
</dbReference>
<dbReference type="InterPro" id="IPR000073">
    <property type="entry name" value="AB_hydrolase_1"/>
</dbReference>
<dbReference type="GO" id="GO:0016787">
    <property type="term" value="F:hydrolase activity"/>
    <property type="evidence" value="ECO:0007669"/>
    <property type="project" value="UniProtKB-KW"/>
</dbReference>
<organism evidence="2 3">
    <name type="scientific">Apiospora arundinis</name>
    <dbReference type="NCBI Taxonomy" id="335852"/>
    <lineage>
        <taxon>Eukaryota</taxon>
        <taxon>Fungi</taxon>
        <taxon>Dikarya</taxon>
        <taxon>Ascomycota</taxon>
        <taxon>Pezizomycotina</taxon>
        <taxon>Sordariomycetes</taxon>
        <taxon>Xylariomycetidae</taxon>
        <taxon>Amphisphaeriales</taxon>
        <taxon>Apiosporaceae</taxon>
        <taxon>Apiospora</taxon>
    </lineage>
</organism>
<dbReference type="SUPFAM" id="SSF53474">
    <property type="entry name" value="alpha/beta-Hydrolases"/>
    <property type="match status" value="1"/>
</dbReference>
<keyword evidence="2" id="KW-0378">Hydrolase</keyword>
<dbReference type="PANTHER" id="PTHR43194">
    <property type="entry name" value="HYDROLASE ALPHA/BETA FOLD FAMILY"/>
    <property type="match status" value="1"/>
</dbReference>
<dbReference type="Proteomes" id="UP001390339">
    <property type="component" value="Unassembled WGS sequence"/>
</dbReference>
<comment type="caution">
    <text evidence="2">The sequence shown here is derived from an EMBL/GenBank/DDBJ whole genome shotgun (WGS) entry which is preliminary data.</text>
</comment>
<protein>
    <submittedName>
        <fullName evidence="2">Alpha/Beta hydrolase protein</fullName>
    </submittedName>
</protein>
<accession>A0ABR2JJE5</accession>
<name>A0ABR2JJE5_9PEZI</name>
<keyword evidence="3" id="KW-1185">Reference proteome</keyword>
<dbReference type="CDD" id="cd12809">
    <property type="entry name" value="Esterase_713_like-2"/>
    <property type="match status" value="1"/>
</dbReference>
<reference evidence="2 3" key="1">
    <citation type="journal article" date="2024" name="IMA Fungus">
        <title>Apiospora arundinis, a panoply of carbohydrate-active enzymes and secondary metabolites.</title>
        <authorList>
            <person name="Sorensen T."/>
            <person name="Petersen C."/>
            <person name="Muurmann A.T."/>
            <person name="Christiansen J.V."/>
            <person name="Brundto M.L."/>
            <person name="Overgaard C.K."/>
            <person name="Boysen A.T."/>
            <person name="Wollenberg R.D."/>
            <person name="Larsen T.O."/>
            <person name="Sorensen J.L."/>
            <person name="Nielsen K.L."/>
            <person name="Sondergaard T.E."/>
        </authorList>
    </citation>
    <scope>NUCLEOTIDE SEQUENCE [LARGE SCALE GENOMIC DNA]</scope>
    <source>
        <strain evidence="2 3">AAU 773</strain>
    </source>
</reference>